<reference evidence="2 3" key="1">
    <citation type="journal article" date="2020" name="Mol. Plant">
        <title>The Chromosome-Based Rubber Tree Genome Provides New Insights into Spurge Genome Evolution and Rubber Biosynthesis.</title>
        <authorList>
            <person name="Liu J."/>
            <person name="Shi C."/>
            <person name="Shi C.C."/>
            <person name="Li W."/>
            <person name="Zhang Q.J."/>
            <person name="Zhang Y."/>
            <person name="Li K."/>
            <person name="Lu H.F."/>
            <person name="Shi C."/>
            <person name="Zhu S.T."/>
            <person name="Xiao Z.Y."/>
            <person name="Nan H."/>
            <person name="Yue Y."/>
            <person name="Zhu X.G."/>
            <person name="Wu Y."/>
            <person name="Hong X.N."/>
            <person name="Fan G.Y."/>
            <person name="Tong Y."/>
            <person name="Zhang D."/>
            <person name="Mao C.L."/>
            <person name="Liu Y.L."/>
            <person name="Hao S.J."/>
            <person name="Liu W.Q."/>
            <person name="Lv M.Q."/>
            <person name="Zhang H.B."/>
            <person name="Liu Y."/>
            <person name="Hu-Tang G.R."/>
            <person name="Wang J.P."/>
            <person name="Wang J.H."/>
            <person name="Sun Y.H."/>
            <person name="Ni S.B."/>
            <person name="Chen W.B."/>
            <person name="Zhang X.C."/>
            <person name="Jiao Y.N."/>
            <person name="Eichler E.E."/>
            <person name="Li G.H."/>
            <person name="Liu X."/>
            <person name="Gao L.Z."/>
        </authorList>
    </citation>
    <scope>NUCLEOTIDE SEQUENCE [LARGE SCALE GENOMIC DNA]</scope>
    <source>
        <strain evidence="3">cv. GT1</strain>
        <tissue evidence="2">Leaf</tissue>
    </source>
</reference>
<dbReference type="EMBL" id="JAAGAX010000041">
    <property type="protein sequence ID" value="KAF2282901.1"/>
    <property type="molecule type" value="Genomic_DNA"/>
</dbReference>
<evidence type="ECO:0000313" key="2">
    <source>
        <dbReference type="EMBL" id="KAF2282901.1"/>
    </source>
</evidence>
<gene>
    <name evidence="2" type="ORF">GH714_043321</name>
</gene>
<keyword evidence="3" id="KW-1185">Reference proteome</keyword>
<feature type="region of interest" description="Disordered" evidence="1">
    <location>
        <begin position="267"/>
        <end position="308"/>
    </location>
</feature>
<dbReference type="AlphaFoldDB" id="A0A6A6K240"/>
<dbReference type="Proteomes" id="UP000467840">
    <property type="component" value="Unassembled WGS sequence"/>
</dbReference>
<sequence>MKPACCCGAGEMSKSDVASPSHSPQRNVTVAEHSCISTDSKIKHIQVISLCQTKQLQNPARKQSEVRRGINRHFISCASGSLAEKTSNGGGIETWQEKAHGNSNAGGLSDAKEDLCNSFVTEDKFNVSGVVGTEAVVESCTYPSLEIDSENKQNLNNELNVACQADQKPLVVMHSECTKGSAGRVLHPSDSSKDIISENVGEAKAEKADEMDTRSPKQKTEEESNIGSAVTDQKGDCMESLEGNQCNEQHSGVPMPLHKLSPTVVQEPELQARSRGSKLSGIEVDETEECASTADAVPSSAAGESDKEAKVEFDLNEGFSGDDGRSGEPNNLRAPECSNAVQLISPLPLPVSSGSSALPASITVASAAKRPFVPLRIYLGIGENLVGRDQQPQVHFGQLNLEKHWRQW</sequence>
<feature type="region of interest" description="Disordered" evidence="1">
    <location>
        <begin position="239"/>
        <end position="258"/>
    </location>
</feature>
<dbReference type="PANTHER" id="PTHR46548">
    <property type="entry name" value="BAH AND TFIIS DOMAIN-CONTAINING PROTEIN-RELATED"/>
    <property type="match status" value="1"/>
</dbReference>
<feature type="region of interest" description="Disordered" evidence="1">
    <location>
        <begin position="181"/>
        <end position="233"/>
    </location>
</feature>
<accession>A0A6A6K240</accession>
<organism evidence="2 3">
    <name type="scientific">Hevea brasiliensis</name>
    <name type="common">Para rubber tree</name>
    <name type="synonym">Siphonia brasiliensis</name>
    <dbReference type="NCBI Taxonomy" id="3981"/>
    <lineage>
        <taxon>Eukaryota</taxon>
        <taxon>Viridiplantae</taxon>
        <taxon>Streptophyta</taxon>
        <taxon>Embryophyta</taxon>
        <taxon>Tracheophyta</taxon>
        <taxon>Spermatophyta</taxon>
        <taxon>Magnoliopsida</taxon>
        <taxon>eudicotyledons</taxon>
        <taxon>Gunneridae</taxon>
        <taxon>Pentapetalae</taxon>
        <taxon>rosids</taxon>
        <taxon>fabids</taxon>
        <taxon>Malpighiales</taxon>
        <taxon>Euphorbiaceae</taxon>
        <taxon>Crotonoideae</taxon>
        <taxon>Micrandreae</taxon>
        <taxon>Hevea</taxon>
    </lineage>
</organism>
<proteinExistence type="predicted"/>
<feature type="compositionally biased region" description="Basic and acidic residues" evidence="1">
    <location>
        <begin position="190"/>
        <end position="222"/>
    </location>
</feature>
<evidence type="ECO:0000313" key="3">
    <source>
        <dbReference type="Proteomes" id="UP000467840"/>
    </source>
</evidence>
<evidence type="ECO:0000256" key="1">
    <source>
        <dbReference type="SAM" id="MobiDB-lite"/>
    </source>
</evidence>
<comment type="caution">
    <text evidence="2">The sequence shown here is derived from an EMBL/GenBank/DDBJ whole genome shotgun (WGS) entry which is preliminary data.</text>
</comment>
<name>A0A6A6K240_HEVBR</name>
<dbReference type="PANTHER" id="PTHR46548:SF1">
    <property type="entry name" value="BAH AND TFIIS DOMAIN-CONTAINING PROTEIN-RELATED"/>
    <property type="match status" value="1"/>
</dbReference>
<protein>
    <submittedName>
        <fullName evidence="2">Uncharacterized protein</fullName>
    </submittedName>
</protein>